<evidence type="ECO:0000313" key="1">
    <source>
        <dbReference type="EMBL" id="XCH12118.1"/>
    </source>
</evidence>
<proteinExistence type="predicted"/>
<accession>A0AAU8ERS1</accession>
<dbReference type="RefSeq" id="WP_353712295.1">
    <property type="nucleotide sequence ID" value="NZ_CP159279.1"/>
</dbReference>
<sequence>MMQLDLSGRRTTVYVPARRDEMLRFFRARILGDLPRFRWGLFQEAVRARNYQRALDIAAQALDEEAERYAVRKTMFGSSHVNVSAPDRVPLYLASIFGRLDVIDRVIALERFALDETKKPYDGAEGETGRIRYDRNAVFAVETHDSRLEQALEHKADYERFAAILSAVRQRPGILQVDLTGVVTDRDTKGVTRMVDQLEATDLVATKKVGSRVGVWPAEHPKGPSPSDRREQRWYWAVDDYWEERPFEWLDLSATISGIETLALIVEEAARQTGIDGGLRPTPLDFIQGSKWHFASPALSGGIPTHEDPDQLAMVFWGHQDLTQAAAMAGRIIHDGGAQTTANQKKKWLLAEPRHTHMERMPFTERFSLDTGRHTGWLLREVPEPTADSVPATAFTAAGVCTDQEKAAELGVACWLKRSKGRALRPA</sequence>
<protein>
    <submittedName>
        <fullName evidence="1">Uncharacterized protein</fullName>
    </submittedName>
</protein>
<dbReference type="AlphaFoldDB" id="A0AAU8ERS1"/>
<organism evidence="1">
    <name type="scientific">Arthrobacter sp. K5</name>
    <dbReference type="NCBI Taxonomy" id="2839623"/>
    <lineage>
        <taxon>Bacteria</taxon>
        <taxon>Bacillati</taxon>
        <taxon>Actinomycetota</taxon>
        <taxon>Actinomycetes</taxon>
        <taxon>Micrococcales</taxon>
        <taxon>Micrococcaceae</taxon>
        <taxon>Arthrobacter</taxon>
    </lineage>
</organism>
<dbReference type="EMBL" id="CP159279">
    <property type="protein sequence ID" value="XCH12118.1"/>
    <property type="molecule type" value="Genomic_DNA"/>
</dbReference>
<gene>
    <name evidence="1" type="ORF">ABRP34_03625</name>
</gene>
<reference evidence="1" key="1">
    <citation type="submission" date="2024-06" db="EMBL/GenBank/DDBJ databases">
        <title>Biodegradation of dimethachlon by Arthrobacter sp. K5: mechanistic insights and ecological implications.</title>
        <authorList>
            <person name="Hu S."/>
            <person name="Lu P."/>
        </authorList>
    </citation>
    <scope>NUCLEOTIDE SEQUENCE</scope>
    <source>
        <strain evidence="1">K5</strain>
    </source>
</reference>
<name>A0AAU8ERS1_9MICC</name>